<organism evidence="7 8">
    <name type="scientific">Trematosphaeria pertusa</name>
    <dbReference type="NCBI Taxonomy" id="390896"/>
    <lineage>
        <taxon>Eukaryota</taxon>
        <taxon>Fungi</taxon>
        <taxon>Dikarya</taxon>
        <taxon>Ascomycota</taxon>
        <taxon>Pezizomycotina</taxon>
        <taxon>Dothideomycetes</taxon>
        <taxon>Pleosporomycetidae</taxon>
        <taxon>Pleosporales</taxon>
        <taxon>Massarineae</taxon>
        <taxon>Trematosphaeriaceae</taxon>
        <taxon>Trematosphaeria</taxon>
    </lineage>
</organism>
<evidence type="ECO:0000256" key="3">
    <source>
        <dbReference type="ARBA" id="ARBA00022989"/>
    </source>
</evidence>
<protein>
    <recommendedName>
        <fullName evidence="9">Mid2 domain-containing protein</fullName>
    </recommendedName>
</protein>
<dbReference type="PANTHER" id="PTHR15549">
    <property type="entry name" value="PAIRED IMMUNOGLOBULIN-LIKE TYPE 2 RECEPTOR"/>
    <property type="match status" value="1"/>
</dbReference>
<dbReference type="EMBL" id="ML987202">
    <property type="protein sequence ID" value="KAF2244851.1"/>
    <property type="molecule type" value="Genomic_DNA"/>
</dbReference>
<evidence type="ECO:0000256" key="1">
    <source>
        <dbReference type="ARBA" id="ARBA00004167"/>
    </source>
</evidence>
<feature type="region of interest" description="Disordered" evidence="5">
    <location>
        <begin position="157"/>
        <end position="214"/>
    </location>
</feature>
<keyword evidence="3 6" id="KW-1133">Transmembrane helix</keyword>
<proteinExistence type="predicted"/>
<dbReference type="GO" id="GO:0016020">
    <property type="term" value="C:membrane"/>
    <property type="evidence" value="ECO:0007669"/>
    <property type="project" value="UniProtKB-SubCell"/>
</dbReference>
<dbReference type="PANTHER" id="PTHR15549:SF30">
    <property type="entry name" value="MID2 DOMAIN-CONTAINING PROTEIN"/>
    <property type="match status" value="1"/>
</dbReference>
<feature type="region of interest" description="Disordered" evidence="5">
    <location>
        <begin position="64"/>
        <end position="84"/>
    </location>
</feature>
<evidence type="ECO:0000256" key="6">
    <source>
        <dbReference type="SAM" id="Phobius"/>
    </source>
</evidence>
<gene>
    <name evidence="7" type="ORF">BU26DRAFT_508821</name>
</gene>
<evidence type="ECO:0000313" key="7">
    <source>
        <dbReference type="EMBL" id="KAF2244851.1"/>
    </source>
</evidence>
<dbReference type="GeneID" id="54580444"/>
<dbReference type="RefSeq" id="XP_033679855.1">
    <property type="nucleotide sequence ID" value="XM_033827114.1"/>
</dbReference>
<reference evidence="7" key="1">
    <citation type="journal article" date="2020" name="Stud. Mycol.">
        <title>101 Dothideomycetes genomes: a test case for predicting lifestyles and emergence of pathogens.</title>
        <authorList>
            <person name="Haridas S."/>
            <person name="Albert R."/>
            <person name="Binder M."/>
            <person name="Bloem J."/>
            <person name="Labutti K."/>
            <person name="Salamov A."/>
            <person name="Andreopoulos B."/>
            <person name="Baker S."/>
            <person name="Barry K."/>
            <person name="Bills G."/>
            <person name="Bluhm B."/>
            <person name="Cannon C."/>
            <person name="Castanera R."/>
            <person name="Culley D."/>
            <person name="Daum C."/>
            <person name="Ezra D."/>
            <person name="Gonzalez J."/>
            <person name="Henrissat B."/>
            <person name="Kuo A."/>
            <person name="Liang C."/>
            <person name="Lipzen A."/>
            <person name="Lutzoni F."/>
            <person name="Magnuson J."/>
            <person name="Mondo S."/>
            <person name="Nolan M."/>
            <person name="Ohm R."/>
            <person name="Pangilinan J."/>
            <person name="Park H.-J."/>
            <person name="Ramirez L."/>
            <person name="Alfaro M."/>
            <person name="Sun H."/>
            <person name="Tritt A."/>
            <person name="Yoshinaga Y."/>
            <person name="Zwiers L.-H."/>
            <person name="Turgeon B."/>
            <person name="Goodwin S."/>
            <person name="Spatafora J."/>
            <person name="Crous P."/>
            <person name="Grigoriev I."/>
        </authorList>
    </citation>
    <scope>NUCLEOTIDE SEQUENCE</scope>
    <source>
        <strain evidence="7">CBS 122368</strain>
    </source>
</reference>
<accession>A0A6A6I3F9</accession>
<evidence type="ECO:0000256" key="4">
    <source>
        <dbReference type="ARBA" id="ARBA00023136"/>
    </source>
</evidence>
<name>A0A6A6I3F9_9PLEO</name>
<sequence>MSTNDPLYGYLVASTTPSSTTRLAIDTSEVTSDFARTTIFVSLIPVQTLSSTFKTTTAEIFSSSSSTSVPAPTTTPGATHSSSGLDTEVKGAIIGACAGAGVLLGGIIILLLYLRSKRRKSRTGTNGQEQSQGTGPESEEKISYRHVEGVSELESPLYPMHADSGNGPINAVVSELESPLHSPDQGGALQPQAPTELPAIQDSVETEDRAGDKK</sequence>
<evidence type="ECO:0000256" key="2">
    <source>
        <dbReference type="ARBA" id="ARBA00022692"/>
    </source>
</evidence>
<evidence type="ECO:0008006" key="9">
    <source>
        <dbReference type="Google" id="ProtNLM"/>
    </source>
</evidence>
<keyword evidence="2 6" id="KW-0812">Transmembrane</keyword>
<evidence type="ECO:0000256" key="5">
    <source>
        <dbReference type="SAM" id="MobiDB-lite"/>
    </source>
</evidence>
<evidence type="ECO:0000313" key="8">
    <source>
        <dbReference type="Proteomes" id="UP000800094"/>
    </source>
</evidence>
<keyword evidence="4 6" id="KW-0472">Membrane</keyword>
<keyword evidence="8" id="KW-1185">Reference proteome</keyword>
<dbReference type="InterPro" id="IPR051694">
    <property type="entry name" value="Immunoregulatory_rcpt-like"/>
</dbReference>
<dbReference type="Proteomes" id="UP000800094">
    <property type="component" value="Unassembled WGS sequence"/>
</dbReference>
<feature type="region of interest" description="Disordered" evidence="5">
    <location>
        <begin position="120"/>
        <end position="142"/>
    </location>
</feature>
<feature type="compositionally biased region" description="Low complexity" evidence="5">
    <location>
        <begin position="64"/>
        <end position="83"/>
    </location>
</feature>
<feature type="transmembrane region" description="Helical" evidence="6">
    <location>
        <begin position="92"/>
        <end position="114"/>
    </location>
</feature>
<comment type="subcellular location">
    <subcellularLocation>
        <location evidence="1">Membrane</location>
        <topology evidence="1">Single-pass membrane protein</topology>
    </subcellularLocation>
</comment>
<dbReference type="GO" id="GO:0071944">
    <property type="term" value="C:cell periphery"/>
    <property type="evidence" value="ECO:0007669"/>
    <property type="project" value="UniProtKB-ARBA"/>
</dbReference>
<dbReference type="AlphaFoldDB" id="A0A6A6I3F9"/>
<feature type="compositionally biased region" description="Polar residues" evidence="5">
    <location>
        <begin position="123"/>
        <end position="135"/>
    </location>
</feature>